<organism evidence="2 3">
    <name type="scientific">Mycobacterium kansasii</name>
    <dbReference type="NCBI Taxonomy" id="1768"/>
    <lineage>
        <taxon>Bacteria</taxon>
        <taxon>Bacillati</taxon>
        <taxon>Actinomycetota</taxon>
        <taxon>Actinomycetes</taxon>
        <taxon>Mycobacteriales</taxon>
        <taxon>Mycobacteriaceae</taxon>
        <taxon>Mycobacterium</taxon>
    </lineage>
</organism>
<dbReference type="AlphaFoldDB" id="A0A1V3X8H7"/>
<gene>
    <name evidence="2" type="ORF">BZL30_4056</name>
</gene>
<evidence type="ECO:0000313" key="2">
    <source>
        <dbReference type="EMBL" id="OOK75543.1"/>
    </source>
</evidence>
<accession>A0A1V3X8H7</accession>
<evidence type="ECO:0000256" key="1">
    <source>
        <dbReference type="SAM" id="MobiDB-lite"/>
    </source>
</evidence>
<dbReference type="EMBL" id="MVBM01000003">
    <property type="protein sequence ID" value="OOK75543.1"/>
    <property type="molecule type" value="Genomic_DNA"/>
</dbReference>
<feature type="region of interest" description="Disordered" evidence="1">
    <location>
        <begin position="1"/>
        <end position="43"/>
    </location>
</feature>
<proteinExistence type="predicted"/>
<sequence length="43" mass="3880">MTLGSGVPLAVVGVSGPGGDSGGDVARGGGHGGSRELAASSRS</sequence>
<evidence type="ECO:0000313" key="3">
    <source>
        <dbReference type="Proteomes" id="UP000189229"/>
    </source>
</evidence>
<name>A0A1V3X8H7_MYCKA</name>
<feature type="compositionally biased region" description="Gly residues" evidence="1">
    <location>
        <begin position="15"/>
        <end position="32"/>
    </location>
</feature>
<reference evidence="2 3" key="1">
    <citation type="submission" date="2017-02" db="EMBL/GenBank/DDBJ databases">
        <title>Complete genome sequences of Mycobacterium kansasii strains isolated from rhesus macaques.</title>
        <authorList>
            <person name="Panda A."/>
            <person name="Nagaraj S."/>
            <person name="Zhao X."/>
            <person name="Tettelin H."/>
            <person name="Detolla L.J."/>
        </authorList>
    </citation>
    <scope>NUCLEOTIDE SEQUENCE [LARGE SCALE GENOMIC DNA]</scope>
    <source>
        <strain evidence="2 3">11-3813</strain>
    </source>
</reference>
<dbReference type="Proteomes" id="UP000189229">
    <property type="component" value="Unassembled WGS sequence"/>
</dbReference>
<comment type="caution">
    <text evidence="2">The sequence shown here is derived from an EMBL/GenBank/DDBJ whole genome shotgun (WGS) entry which is preliminary data.</text>
</comment>
<protein>
    <submittedName>
        <fullName evidence="2">Uncharacterized protein</fullName>
    </submittedName>
</protein>